<dbReference type="STRING" id="930990.A0A067MFE6"/>
<gene>
    <name evidence="6" type="ORF">BOTBODRAFT_36118</name>
</gene>
<organism evidence="6 7">
    <name type="scientific">Botryobasidium botryosum (strain FD-172 SS1)</name>
    <dbReference type="NCBI Taxonomy" id="930990"/>
    <lineage>
        <taxon>Eukaryota</taxon>
        <taxon>Fungi</taxon>
        <taxon>Dikarya</taxon>
        <taxon>Basidiomycota</taxon>
        <taxon>Agaricomycotina</taxon>
        <taxon>Agaricomycetes</taxon>
        <taxon>Cantharellales</taxon>
        <taxon>Botryobasidiaceae</taxon>
        <taxon>Botryobasidium</taxon>
    </lineage>
</organism>
<dbReference type="CDD" id="cd06558">
    <property type="entry name" value="crotonase-like"/>
    <property type="match status" value="1"/>
</dbReference>
<dbReference type="HOGENOM" id="CLU_009834_22_0_1"/>
<dbReference type="EMBL" id="KL198066">
    <property type="protein sequence ID" value="KDQ10602.1"/>
    <property type="molecule type" value="Genomic_DNA"/>
</dbReference>
<feature type="region of interest" description="Disordered" evidence="4">
    <location>
        <begin position="32"/>
        <end position="53"/>
    </location>
</feature>
<comment type="catalytic activity">
    <reaction evidence="1">
        <text>3-hydroxy-2-methylpropanoyl-CoA + H2O = 3-hydroxy-2-methylpropanoate + CoA + H(+)</text>
        <dbReference type="Rhea" id="RHEA:20888"/>
        <dbReference type="ChEBI" id="CHEBI:11805"/>
        <dbReference type="ChEBI" id="CHEBI:15377"/>
        <dbReference type="ChEBI" id="CHEBI:15378"/>
        <dbReference type="ChEBI" id="CHEBI:57287"/>
        <dbReference type="ChEBI" id="CHEBI:57340"/>
        <dbReference type="EC" id="3.1.2.4"/>
    </reaction>
</comment>
<keyword evidence="3" id="KW-0378">Hydrolase</keyword>
<dbReference type="EC" id="3.1.2.4" evidence="2"/>
<sequence length="510" mass="55694">MLRLPLSTPRALMAPPSLRAYVASSRLLQTVRHMASAPPSESPRQGRPAGSAGPEPVLFISELSTRTYVLNRPAQLNALDESMIDLLASRIEEWNRSDQCKVVVGTGEGRAFCAGGDVKGVVKDAAEDTTRPAAVRFFQKEYELDYALANLTKPYVAVLDGVTMGGGVGLTISAPFRIATENTLFAMPETKIGYFPDVGASFFLSRLDGELGTYFALTGASIKGKAVFQAGLATHFVPSTRVASLLERLSSMEEPTPSLIDATIEEYSGIDNSTPDLPGFAPLQLVGDIRVALDAAFSHNTVEEIIKDLEKYARTENDVGAWAKQTLDELDLRSPTSLKVSLEAIRRGKNLTLSETFKMEMGLATAFCHGASPDFQEGVTAVLAKKLKTRPDWKPSTITEVPRADILSSFFEKESPFQKLTPPASFPAPTTTLQNFLRYALPAESEIEAVVRGQHQTSGHTSLTSADLLEKFEGFTSRKSGLQEKLDEVVARKCERFLGPDNLEYLKWKY</sequence>
<dbReference type="InterPro" id="IPR045004">
    <property type="entry name" value="ECH_dom"/>
</dbReference>
<dbReference type="NCBIfam" id="NF004127">
    <property type="entry name" value="PRK05617.1"/>
    <property type="match status" value="1"/>
</dbReference>
<dbReference type="AlphaFoldDB" id="A0A067MFE6"/>
<dbReference type="InParanoid" id="A0A067MFE6"/>
<proteinExistence type="predicted"/>
<dbReference type="GO" id="GO:0005739">
    <property type="term" value="C:mitochondrion"/>
    <property type="evidence" value="ECO:0007669"/>
    <property type="project" value="TreeGrafter"/>
</dbReference>
<name>A0A067MFE6_BOTB1</name>
<evidence type="ECO:0000313" key="7">
    <source>
        <dbReference type="Proteomes" id="UP000027195"/>
    </source>
</evidence>
<feature type="domain" description="Enoyl-CoA hydratase/isomerase" evidence="5">
    <location>
        <begin position="66"/>
        <end position="409"/>
    </location>
</feature>
<evidence type="ECO:0000313" key="6">
    <source>
        <dbReference type="EMBL" id="KDQ10602.1"/>
    </source>
</evidence>
<dbReference type="FunCoup" id="A0A067MFE6">
    <property type="interactions" value="367"/>
</dbReference>
<dbReference type="PROSITE" id="PS00166">
    <property type="entry name" value="ENOYL_COA_HYDRATASE"/>
    <property type="match status" value="1"/>
</dbReference>
<dbReference type="InterPro" id="IPR029045">
    <property type="entry name" value="ClpP/crotonase-like_dom_sf"/>
</dbReference>
<accession>A0A067MFE6</accession>
<reference evidence="7" key="1">
    <citation type="journal article" date="2014" name="Proc. Natl. Acad. Sci. U.S.A.">
        <title>Extensive sampling of basidiomycete genomes demonstrates inadequacy of the white-rot/brown-rot paradigm for wood decay fungi.</title>
        <authorList>
            <person name="Riley R."/>
            <person name="Salamov A.A."/>
            <person name="Brown D.W."/>
            <person name="Nagy L.G."/>
            <person name="Floudas D."/>
            <person name="Held B.W."/>
            <person name="Levasseur A."/>
            <person name="Lombard V."/>
            <person name="Morin E."/>
            <person name="Otillar R."/>
            <person name="Lindquist E.A."/>
            <person name="Sun H."/>
            <person name="LaButti K.M."/>
            <person name="Schmutz J."/>
            <person name="Jabbour D."/>
            <person name="Luo H."/>
            <person name="Baker S.E."/>
            <person name="Pisabarro A.G."/>
            <person name="Walton J.D."/>
            <person name="Blanchette R.A."/>
            <person name="Henrissat B."/>
            <person name="Martin F."/>
            <person name="Cullen D."/>
            <person name="Hibbett D.S."/>
            <person name="Grigoriev I.V."/>
        </authorList>
    </citation>
    <scope>NUCLEOTIDE SEQUENCE [LARGE SCALE GENOMIC DNA]</scope>
    <source>
        <strain evidence="7">FD-172 SS1</strain>
    </source>
</reference>
<protein>
    <recommendedName>
        <fullName evidence="2">3-hydroxyisobutyryl-CoA hydrolase</fullName>
        <ecNumber evidence="2">3.1.2.4</ecNumber>
    </recommendedName>
</protein>
<keyword evidence="7" id="KW-1185">Reference proteome</keyword>
<dbReference type="PANTHER" id="PTHR43176:SF3">
    <property type="entry name" value="3-HYDROXYISOBUTYRYL-COA HYDROLASE, MITOCHONDRIAL"/>
    <property type="match status" value="1"/>
</dbReference>
<dbReference type="Proteomes" id="UP000027195">
    <property type="component" value="Unassembled WGS sequence"/>
</dbReference>
<evidence type="ECO:0000256" key="2">
    <source>
        <dbReference type="ARBA" id="ARBA00011915"/>
    </source>
</evidence>
<evidence type="ECO:0000256" key="3">
    <source>
        <dbReference type="ARBA" id="ARBA00022801"/>
    </source>
</evidence>
<dbReference type="SUPFAM" id="SSF52096">
    <property type="entry name" value="ClpP/crotonase"/>
    <property type="match status" value="1"/>
</dbReference>
<dbReference type="InterPro" id="IPR018376">
    <property type="entry name" value="Enoyl-CoA_hyd/isom_CS"/>
</dbReference>
<dbReference type="Pfam" id="PF16113">
    <property type="entry name" value="ECH_2"/>
    <property type="match status" value="1"/>
</dbReference>
<dbReference type="OrthoDB" id="1737613at2759"/>
<evidence type="ECO:0000256" key="4">
    <source>
        <dbReference type="SAM" id="MobiDB-lite"/>
    </source>
</evidence>
<dbReference type="GO" id="GO:0006574">
    <property type="term" value="P:L-valine catabolic process"/>
    <property type="evidence" value="ECO:0007669"/>
    <property type="project" value="TreeGrafter"/>
</dbReference>
<dbReference type="InterPro" id="IPR032259">
    <property type="entry name" value="HIBYL-CoA-H"/>
</dbReference>
<evidence type="ECO:0000259" key="5">
    <source>
        <dbReference type="Pfam" id="PF16113"/>
    </source>
</evidence>
<dbReference type="Gene3D" id="3.90.226.10">
    <property type="entry name" value="2-enoyl-CoA Hydratase, Chain A, domain 1"/>
    <property type="match status" value="1"/>
</dbReference>
<dbReference type="PANTHER" id="PTHR43176">
    <property type="entry name" value="3-HYDROXYISOBUTYRYL-COA HYDROLASE-RELATED"/>
    <property type="match status" value="1"/>
</dbReference>
<dbReference type="GO" id="GO:0003860">
    <property type="term" value="F:3-hydroxyisobutyryl-CoA hydrolase activity"/>
    <property type="evidence" value="ECO:0007669"/>
    <property type="project" value="UniProtKB-EC"/>
</dbReference>
<evidence type="ECO:0000256" key="1">
    <source>
        <dbReference type="ARBA" id="ARBA00001709"/>
    </source>
</evidence>